<evidence type="ECO:0000256" key="1">
    <source>
        <dbReference type="ARBA" id="ARBA00001946"/>
    </source>
</evidence>
<dbReference type="CDD" id="cd09725">
    <property type="entry name" value="Cas2_I_II_III"/>
    <property type="match status" value="1"/>
</dbReference>
<evidence type="ECO:0000313" key="10">
    <source>
        <dbReference type="EMBL" id="MBC5998625.1"/>
    </source>
</evidence>
<dbReference type="PANTHER" id="PTHR34405:SF3">
    <property type="entry name" value="CRISPR-ASSOCIATED ENDORIBONUCLEASE CAS2 3"/>
    <property type="match status" value="1"/>
</dbReference>
<dbReference type="GO" id="GO:0043571">
    <property type="term" value="P:maintenance of CRISPR repeat elements"/>
    <property type="evidence" value="ECO:0007669"/>
    <property type="project" value="UniProtKB-UniRule"/>
</dbReference>
<evidence type="ECO:0000313" key="11">
    <source>
        <dbReference type="Proteomes" id="UP000644115"/>
    </source>
</evidence>
<dbReference type="InterPro" id="IPR021127">
    <property type="entry name" value="CRISPR_associated_Cas2"/>
</dbReference>
<evidence type="ECO:0000256" key="7">
    <source>
        <dbReference type="ARBA" id="ARBA00022842"/>
    </source>
</evidence>
<comment type="function">
    <text evidence="9">CRISPR (clustered regularly interspaced short palindromic repeat), is an adaptive immune system that provides protection against mobile genetic elements (viruses, transposable elements and conjugative plasmids). CRISPR clusters contain sequences complementary to antecedent mobile elements and target invading nucleic acids. CRISPR clusters are transcribed and processed into CRISPR RNA (crRNA). Functions as a ssRNA-specific endoribonuclease. Involved in the integration of spacer DNA into the CRISPR cassette.</text>
</comment>
<evidence type="ECO:0000256" key="8">
    <source>
        <dbReference type="ARBA" id="ARBA00023118"/>
    </source>
</evidence>
<dbReference type="AlphaFoldDB" id="A0A923NEB4"/>
<reference evidence="10" key="1">
    <citation type="submission" date="2020-08" db="EMBL/GenBank/DDBJ databases">
        <authorList>
            <person name="Liu C."/>
            <person name="Sun Q."/>
        </authorList>
    </citation>
    <scope>NUCLEOTIDE SEQUENCE</scope>
    <source>
        <strain evidence="10">BX16</strain>
    </source>
</reference>
<protein>
    <recommendedName>
        <fullName evidence="9">CRISPR-associated endoribonuclease Cas2</fullName>
        <ecNumber evidence="9">3.1.-.-</ecNumber>
    </recommendedName>
</protein>
<feature type="binding site" evidence="9">
    <location>
        <position position="29"/>
    </location>
    <ligand>
        <name>Mg(2+)</name>
        <dbReference type="ChEBI" id="CHEBI:18420"/>
        <note>catalytic</note>
    </ligand>
</feature>
<dbReference type="Pfam" id="PF09827">
    <property type="entry name" value="CRISPR_Cas2"/>
    <property type="match status" value="1"/>
</dbReference>
<accession>A0A923NEB4</accession>
<keyword evidence="5 9" id="KW-0255">Endonuclease</keyword>
<keyword evidence="7 9" id="KW-0460">Magnesium</keyword>
<sequence length="109" mass="12910">MKDIMKENYMFDTENITSVSKNMIVVCYDISDNKRRNQMVKLLERYLFRVQRSVFEAMLTKQKTKQLNQELARFAKDDDNIRIYKINGSGDVTVYGNAQMLEDEEIIII</sequence>
<dbReference type="EC" id="3.1.-.-" evidence="9"/>
<dbReference type="GO" id="GO:0046872">
    <property type="term" value="F:metal ion binding"/>
    <property type="evidence" value="ECO:0007669"/>
    <property type="project" value="UniProtKB-UniRule"/>
</dbReference>
<dbReference type="EMBL" id="JACRWC010000023">
    <property type="protein sequence ID" value="MBC5998625.1"/>
    <property type="molecule type" value="Genomic_DNA"/>
</dbReference>
<dbReference type="GO" id="GO:0004521">
    <property type="term" value="F:RNA endonuclease activity"/>
    <property type="evidence" value="ECO:0007669"/>
    <property type="project" value="InterPro"/>
</dbReference>
<evidence type="ECO:0000256" key="4">
    <source>
        <dbReference type="ARBA" id="ARBA00022723"/>
    </source>
</evidence>
<organism evidence="10 11">
    <name type="scientific">Lentihominibacter faecis</name>
    <dbReference type="NCBI Taxonomy" id="2764712"/>
    <lineage>
        <taxon>Bacteria</taxon>
        <taxon>Bacillati</taxon>
        <taxon>Bacillota</taxon>
        <taxon>Clostridia</taxon>
        <taxon>Peptostreptococcales</taxon>
        <taxon>Anaerovoracaceae</taxon>
        <taxon>Lentihominibacter</taxon>
    </lineage>
</organism>
<dbReference type="NCBIfam" id="TIGR01573">
    <property type="entry name" value="cas2"/>
    <property type="match status" value="1"/>
</dbReference>
<keyword evidence="11" id="KW-1185">Reference proteome</keyword>
<evidence type="ECO:0000256" key="2">
    <source>
        <dbReference type="ARBA" id="ARBA00009959"/>
    </source>
</evidence>
<comment type="caution">
    <text evidence="10">The sequence shown here is derived from an EMBL/GenBank/DDBJ whole genome shotgun (WGS) entry which is preliminary data.</text>
</comment>
<keyword evidence="6 9" id="KW-0378">Hydrolase</keyword>
<dbReference type="GO" id="GO:0051607">
    <property type="term" value="P:defense response to virus"/>
    <property type="evidence" value="ECO:0007669"/>
    <property type="project" value="UniProtKB-UniRule"/>
</dbReference>
<keyword evidence="4 9" id="KW-0479">Metal-binding</keyword>
<evidence type="ECO:0000256" key="9">
    <source>
        <dbReference type="HAMAP-Rule" id="MF_01471"/>
    </source>
</evidence>
<evidence type="ECO:0000256" key="5">
    <source>
        <dbReference type="ARBA" id="ARBA00022759"/>
    </source>
</evidence>
<name>A0A923NEB4_9FIRM</name>
<comment type="similarity">
    <text evidence="2 9">Belongs to the CRISPR-associated endoribonuclease Cas2 protein family.</text>
</comment>
<dbReference type="Gene3D" id="3.30.70.240">
    <property type="match status" value="1"/>
</dbReference>
<dbReference type="Proteomes" id="UP000644115">
    <property type="component" value="Unassembled WGS sequence"/>
</dbReference>
<dbReference type="RefSeq" id="WP_249286187.1">
    <property type="nucleotide sequence ID" value="NZ_JACRWC010000023.1"/>
</dbReference>
<evidence type="ECO:0000256" key="6">
    <source>
        <dbReference type="ARBA" id="ARBA00022801"/>
    </source>
</evidence>
<gene>
    <name evidence="9 10" type="primary">cas2</name>
    <name evidence="10" type="ORF">H8876_01130</name>
</gene>
<dbReference type="PANTHER" id="PTHR34405">
    <property type="entry name" value="CRISPR-ASSOCIATED ENDORIBONUCLEASE CAS2"/>
    <property type="match status" value="1"/>
</dbReference>
<keyword evidence="8 9" id="KW-0051">Antiviral defense</keyword>
<comment type="cofactor">
    <cofactor evidence="1 9">
        <name>Mg(2+)</name>
        <dbReference type="ChEBI" id="CHEBI:18420"/>
    </cofactor>
</comment>
<dbReference type="SUPFAM" id="SSF143430">
    <property type="entry name" value="TTP0101/SSO1404-like"/>
    <property type="match status" value="1"/>
</dbReference>
<dbReference type="GO" id="GO:0016787">
    <property type="term" value="F:hydrolase activity"/>
    <property type="evidence" value="ECO:0007669"/>
    <property type="project" value="UniProtKB-KW"/>
</dbReference>
<evidence type="ECO:0000256" key="3">
    <source>
        <dbReference type="ARBA" id="ARBA00022722"/>
    </source>
</evidence>
<keyword evidence="3 9" id="KW-0540">Nuclease</keyword>
<dbReference type="InterPro" id="IPR019199">
    <property type="entry name" value="Virulence_VapD/CRISPR_Cas2"/>
</dbReference>
<proteinExistence type="inferred from homology"/>
<comment type="subunit">
    <text evidence="9">Homodimer, forms a heterotetramer with a Cas1 homodimer.</text>
</comment>
<dbReference type="HAMAP" id="MF_01471">
    <property type="entry name" value="Cas2"/>
    <property type="match status" value="1"/>
</dbReference>